<accession>A0ACC1CW44</accession>
<evidence type="ECO:0000313" key="1">
    <source>
        <dbReference type="EMBL" id="KAJ0175704.1"/>
    </source>
</evidence>
<gene>
    <name evidence="1" type="ORF">K1T71_008863</name>
</gene>
<reference evidence="1 2" key="1">
    <citation type="journal article" date="2021" name="Front. Genet.">
        <title>Chromosome-Level Genome Assembly Reveals Significant Gene Expansion in the Toll and IMD Signaling Pathways of Dendrolimus kikuchii.</title>
        <authorList>
            <person name="Zhou J."/>
            <person name="Wu P."/>
            <person name="Xiong Z."/>
            <person name="Liu N."/>
            <person name="Zhao N."/>
            <person name="Ji M."/>
            <person name="Qiu Y."/>
            <person name="Yang B."/>
        </authorList>
    </citation>
    <scope>NUCLEOTIDE SEQUENCE [LARGE SCALE GENOMIC DNA]</scope>
    <source>
        <strain evidence="1">Ann1</strain>
    </source>
</reference>
<evidence type="ECO:0000313" key="2">
    <source>
        <dbReference type="Proteomes" id="UP000824533"/>
    </source>
</evidence>
<comment type="caution">
    <text evidence="1">The sequence shown here is derived from an EMBL/GenBank/DDBJ whole genome shotgun (WGS) entry which is preliminary data.</text>
</comment>
<sequence>MPRLIILLGLLAGVLYSLHLLAKDYQAITAASKVIRALFKRDINAQNPTVPKVRWKRILLNDPIQCARYFYCELGREPENIMQRGFHYMLKLEPFEEDMAAFQAFNEAYNYGRLSPEQGSCKKGYPLCPLNAPLLFQIMKYLVRYP</sequence>
<organism evidence="1 2">
    <name type="scientific">Dendrolimus kikuchii</name>
    <dbReference type="NCBI Taxonomy" id="765133"/>
    <lineage>
        <taxon>Eukaryota</taxon>
        <taxon>Metazoa</taxon>
        <taxon>Ecdysozoa</taxon>
        <taxon>Arthropoda</taxon>
        <taxon>Hexapoda</taxon>
        <taxon>Insecta</taxon>
        <taxon>Pterygota</taxon>
        <taxon>Neoptera</taxon>
        <taxon>Endopterygota</taxon>
        <taxon>Lepidoptera</taxon>
        <taxon>Glossata</taxon>
        <taxon>Ditrysia</taxon>
        <taxon>Bombycoidea</taxon>
        <taxon>Lasiocampidae</taxon>
        <taxon>Dendrolimus</taxon>
    </lineage>
</organism>
<dbReference type="EMBL" id="CM034401">
    <property type="protein sequence ID" value="KAJ0175704.1"/>
    <property type="molecule type" value="Genomic_DNA"/>
</dbReference>
<dbReference type="Proteomes" id="UP000824533">
    <property type="component" value="Linkage Group LG15"/>
</dbReference>
<name>A0ACC1CW44_9NEOP</name>
<proteinExistence type="predicted"/>
<keyword evidence="2" id="KW-1185">Reference proteome</keyword>
<protein>
    <submittedName>
        <fullName evidence="1">Uncharacterized protein</fullName>
    </submittedName>
</protein>